<evidence type="ECO:0000313" key="1">
    <source>
        <dbReference type="EMBL" id="KKM72365.1"/>
    </source>
</evidence>
<reference evidence="1" key="1">
    <citation type="journal article" date="2015" name="Nature">
        <title>Complex archaea that bridge the gap between prokaryotes and eukaryotes.</title>
        <authorList>
            <person name="Spang A."/>
            <person name="Saw J.H."/>
            <person name="Jorgensen S.L."/>
            <person name="Zaremba-Niedzwiedzka K."/>
            <person name="Martijn J."/>
            <person name="Lind A.E."/>
            <person name="van Eijk R."/>
            <person name="Schleper C."/>
            <person name="Guy L."/>
            <person name="Ettema T.J."/>
        </authorList>
    </citation>
    <scope>NUCLEOTIDE SEQUENCE</scope>
</reference>
<comment type="caution">
    <text evidence="1">The sequence shown here is derived from an EMBL/GenBank/DDBJ whole genome shotgun (WGS) entry which is preliminary data.</text>
</comment>
<accession>A0A0F9M6V3</accession>
<dbReference type="EMBL" id="LAZR01009485">
    <property type="protein sequence ID" value="KKM72365.1"/>
    <property type="molecule type" value="Genomic_DNA"/>
</dbReference>
<gene>
    <name evidence="1" type="ORF">LCGC14_1421280</name>
</gene>
<organism evidence="1">
    <name type="scientific">marine sediment metagenome</name>
    <dbReference type="NCBI Taxonomy" id="412755"/>
    <lineage>
        <taxon>unclassified sequences</taxon>
        <taxon>metagenomes</taxon>
        <taxon>ecological metagenomes</taxon>
    </lineage>
</organism>
<protein>
    <submittedName>
        <fullName evidence="1">Uncharacterized protein</fullName>
    </submittedName>
</protein>
<name>A0A0F9M6V3_9ZZZZ</name>
<dbReference type="AlphaFoldDB" id="A0A0F9M6V3"/>
<sequence>MADVTFTNSSGTVFTFAQGEINVVRSQISPDVEQSALPGTGPISAFLFDFNGPIKIITITGQLFVTTASRTDTGSTTTILEQKQWLEQNINGFQLPTAFSSTYEGQTYDGSSYQSTTVAVGNISFDEEAGNPEELKFTMQFVVGS</sequence>
<proteinExistence type="predicted"/>